<dbReference type="GO" id="GO:0004252">
    <property type="term" value="F:serine-type endopeptidase activity"/>
    <property type="evidence" value="ECO:0007669"/>
    <property type="project" value="InterPro"/>
</dbReference>
<dbReference type="AlphaFoldDB" id="X5MI45"/>
<dbReference type="CDD" id="cd00190">
    <property type="entry name" value="Tryp_SPc"/>
    <property type="match status" value="1"/>
</dbReference>
<dbReference type="InterPro" id="IPR050430">
    <property type="entry name" value="Peptidase_S1"/>
</dbReference>
<dbReference type="Pfam" id="PF00089">
    <property type="entry name" value="Trypsin"/>
    <property type="match status" value="1"/>
</dbReference>
<dbReference type="InterPro" id="IPR043504">
    <property type="entry name" value="Peptidase_S1_PA_chymotrypsin"/>
</dbReference>
<feature type="chain" id="PRO_5004959548" evidence="7">
    <location>
        <begin position="18"/>
        <end position="285"/>
    </location>
</feature>
<dbReference type="PANTHER" id="PTHR24276:SF98">
    <property type="entry name" value="FI18310P1-RELATED"/>
    <property type="match status" value="1"/>
</dbReference>
<keyword evidence="4 6" id="KW-0720">Serine protease</keyword>
<evidence type="ECO:0000256" key="1">
    <source>
        <dbReference type="ARBA" id="ARBA00007664"/>
    </source>
</evidence>
<evidence type="ECO:0000256" key="2">
    <source>
        <dbReference type="ARBA" id="ARBA00022670"/>
    </source>
</evidence>
<dbReference type="PROSITE" id="PS00135">
    <property type="entry name" value="TRYPSIN_SER"/>
    <property type="match status" value="1"/>
</dbReference>
<keyword evidence="5" id="KW-1015">Disulfide bond</keyword>
<feature type="domain" description="Peptidase S1" evidence="8">
    <location>
        <begin position="51"/>
        <end position="281"/>
    </location>
</feature>
<evidence type="ECO:0000256" key="4">
    <source>
        <dbReference type="ARBA" id="ARBA00022825"/>
    </source>
</evidence>
<name>X5MI45_LOCMI</name>
<accession>X5MI45</accession>
<dbReference type="PRINTS" id="PR00722">
    <property type="entry name" value="CHYMOTRYPSIN"/>
</dbReference>
<protein>
    <submittedName>
        <fullName evidence="9">Chymotrypsin 5</fullName>
    </submittedName>
</protein>
<evidence type="ECO:0000256" key="3">
    <source>
        <dbReference type="ARBA" id="ARBA00022801"/>
    </source>
</evidence>
<proteinExistence type="evidence at transcript level"/>
<dbReference type="SUPFAM" id="SSF50494">
    <property type="entry name" value="Trypsin-like serine proteases"/>
    <property type="match status" value="1"/>
</dbReference>
<dbReference type="PROSITE" id="PS00134">
    <property type="entry name" value="TRYPSIN_HIS"/>
    <property type="match status" value="1"/>
</dbReference>
<dbReference type="FunFam" id="2.40.10.10:FF:000034">
    <property type="entry name" value="Eupolytin"/>
    <property type="match status" value="1"/>
</dbReference>
<evidence type="ECO:0000256" key="5">
    <source>
        <dbReference type="ARBA" id="ARBA00023157"/>
    </source>
</evidence>
<dbReference type="EMBL" id="BK008829">
    <property type="protein sequence ID" value="DAA64580.1"/>
    <property type="molecule type" value="mRNA"/>
</dbReference>
<evidence type="ECO:0000256" key="7">
    <source>
        <dbReference type="SAM" id="SignalP"/>
    </source>
</evidence>
<reference evidence="9" key="2">
    <citation type="submission" date="2014-01" db="EMBL/GenBank/DDBJ databases">
        <authorList>
            <person name="Spit J.R.M."/>
            <person name="Vanden Broeck J."/>
        </authorList>
    </citation>
    <scope>NUCLEOTIDE SEQUENCE</scope>
</reference>
<reference evidence="9" key="1">
    <citation type="journal article" date="2014" name="Insect Biochem. Mol. Biol.">
        <title>Effects of different dietary conditions on the expression of trypsin- and chymotrypsin-like protease genes in the digestive system of the migratory locust, Locusta migratoria.</title>
        <authorList>
            <person name="Spit J."/>
            <person name="Zels S."/>
            <person name="Dillen S."/>
            <person name="Holtof M."/>
            <person name="Wynant N."/>
            <person name="Vanden Broeck J."/>
        </authorList>
    </citation>
    <scope>NUCLEOTIDE SEQUENCE</scope>
</reference>
<dbReference type="InterPro" id="IPR001314">
    <property type="entry name" value="Peptidase_S1A"/>
</dbReference>
<keyword evidence="2 6" id="KW-0645">Protease</keyword>
<evidence type="ECO:0000259" key="8">
    <source>
        <dbReference type="PROSITE" id="PS50240"/>
    </source>
</evidence>
<dbReference type="InterPro" id="IPR001254">
    <property type="entry name" value="Trypsin_dom"/>
</dbReference>
<dbReference type="PROSITE" id="PS50240">
    <property type="entry name" value="TRYPSIN_DOM"/>
    <property type="match status" value="1"/>
</dbReference>
<keyword evidence="7" id="KW-0732">Signal</keyword>
<dbReference type="InterPro" id="IPR018114">
    <property type="entry name" value="TRYPSIN_HIS"/>
</dbReference>
<feature type="signal peptide" evidence="7">
    <location>
        <begin position="1"/>
        <end position="17"/>
    </location>
</feature>
<evidence type="ECO:0000313" key="9">
    <source>
        <dbReference type="EMBL" id="DAA64580.1"/>
    </source>
</evidence>
<dbReference type="PANTHER" id="PTHR24276">
    <property type="entry name" value="POLYSERASE-RELATED"/>
    <property type="match status" value="1"/>
</dbReference>
<dbReference type="InterPro" id="IPR033116">
    <property type="entry name" value="TRYPSIN_SER"/>
</dbReference>
<evidence type="ECO:0000256" key="6">
    <source>
        <dbReference type="RuleBase" id="RU363034"/>
    </source>
</evidence>
<sequence>MNVLAILLFAVAVAVQALPQNATPLNTITPMVKTMPLVPGHPESQEAGGRIVGGSAASRGQFPHQAAVIMDDSYLCGGSLISTSVVLTAGHCASGFSTWAVSLGGNRRSGSEDGRITITTRSATVHSGYSSVTLTNDVAVIFLGTNVDLTTYIQLVNLPSRSQAGNTFEGQSVTVSGWGLTADNGNTADALQYTTLSVISNSLCSSYYGSSIVSSTLCATGSNRQSTCNGDSGGPMVIGSQGSYTLVGVVSFVSGRGCSSGDPSGYARVTSFLDWISSTAGVTIS</sequence>
<dbReference type="Gene3D" id="2.40.10.10">
    <property type="entry name" value="Trypsin-like serine proteases"/>
    <property type="match status" value="1"/>
</dbReference>
<dbReference type="GO" id="GO:0006508">
    <property type="term" value="P:proteolysis"/>
    <property type="evidence" value="ECO:0007669"/>
    <property type="project" value="UniProtKB-KW"/>
</dbReference>
<keyword evidence="3 6" id="KW-0378">Hydrolase</keyword>
<comment type="similarity">
    <text evidence="1">Belongs to the peptidase S1 family.</text>
</comment>
<dbReference type="SMART" id="SM00020">
    <property type="entry name" value="Tryp_SPc"/>
    <property type="match status" value="1"/>
</dbReference>
<organism evidence="9">
    <name type="scientific">Locusta migratoria</name>
    <name type="common">Migratory locust</name>
    <dbReference type="NCBI Taxonomy" id="7004"/>
    <lineage>
        <taxon>Eukaryota</taxon>
        <taxon>Metazoa</taxon>
        <taxon>Ecdysozoa</taxon>
        <taxon>Arthropoda</taxon>
        <taxon>Hexapoda</taxon>
        <taxon>Insecta</taxon>
        <taxon>Pterygota</taxon>
        <taxon>Neoptera</taxon>
        <taxon>Polyneoptera</taxon>
        <taxon>Orthoptera</taxon>
        <taxon>Caelifera</taxon>
        <taxon>Acrididea</taxon>
        <taxon>Acridomorpha</taxon>
        <taxon>Acridoidea</taxon>
        <taxon>Acrididae</taxon>
        <taxon>Oedipodinae</taxon>
        <taxon>Locusta</taxon>
    </lineage>
</organism>
<dbReference type="InterPro" id="IPR009003">
    <property type="entry name" value="Peptidase_S1_PA"/>
</dbReference>